<dbReference type="EMBL" id="SEKV01000446">
    <property type="protein sequence ID" value="TFY57186.1"/>
    <property type="molecule type" value="Genomic_DNA"/>
</dbReference>
<sequence>MDWISARVSNRAADWVRVMEAQASGDGSAGGKEGIWKEKTPWWEELRRCVEGDCVPNSDEGWNHPAAIILTVSTRAVNPLQALQDLNTRPVDFPPWVEPTALRYYLIIHPANSELTDPIAEALFNAVKKQYGLHSYLLPLVLPADPLPAPVPVPALLPRLPPPPPPSSAFDTPPLAPAPTPAGLVAPNTPRGLMSPMPRSPGPSVLAPGHRDTSSQGLSQTSPTGYALRLSEADIQQTGKFVREFVVMSLIPWMEKYVIDWNENDVLPLLLAPSPALSLHAAHALAVLRSPSNPHFQSPGHAQLRALSYAVRWVTGIDRRDFLGPVLEGESLPMTLLPGLFMAMVSRIAEAAEEPPSMILYAHAAFLSERKNARRRSALWYLLAADHLEKAGTKSLAMFLFRRAHDLYKSQAPKELSPSFWESEARDPADWTGFPSVLPGIEHELGRLLYTTGDTEGAVRFFLGLLRGASDPSASLSDEDRAVGKAAVEDQFTTDKVYLEDFRVAAKHFKATEPEKWKSASLQLPVSFCQPKQTKVRFPGNNFEGDPKEWTRREEDWAEFWASRGKEKLERSSKAAVDEYFWVDLGMRNPLDVEVNLSGLSIVVREASSLDASSMPDFVEVEVVDGVTLGPREYRTIPVAVRCGRPASLQITHVVFEFLSLLPVTESLALRGRRLHDTTQQRQNKAYASDILIEVDVEDAGQRLRASFVDDRHLILIEGEYKRLKLWMTNSGSRPINEAWMVSGREDELWIDSDEAVAEETPAASSSQGPLTETLDSSNSLRRREPYGLPLGDSQGSSDLAPGESMQVTLTLHASQVGERDLGLLFIFREARHFGAYGLQGRMK</sequence>
<comment type="caution">
    <text evidence="2">The sequence shown here is derived from an EMBL/GenBank/DDBJ whole genome shotgun (WGS) entry which is preliminary data.</text>
</comment>
<evidence type="ECO:0000313" key="3">
    <source>
        <dbReference type="Proteomes" id="UP000298390"/>
    </source>
</evidence>
<reference evidence="2 3" key="1">
    <citation type="submission" date="2019-01" db="EMBL/GenBank/DDBJ databases">
        <title>Genome sequencing of the rare red list fungi Fomitopsis rosea.</title>
        <authorList>
            <person name="Buettner E."/>
            <person name="Kellner H."/>
        </authorList>
    </citation>
    <scope>NUCLEOTIDE SEQUENCE [LARGE SCALE GENOMIC DNA]</scope>
    <source>
        <strain evidence="2 3">DSM 105464</strain>
    </source>
</reference>
<dbReference type="InterPro" id="IPR024420">
    <property type="entry name" value="TRAPP_III_complex_Trs85"/>
</dbReference>
<dbReference type="AlphaFoldDB" id="A0A4Y9Y3X9"/>
<name>A0A4Y9Y3X9_9APHY</name>
<organism evidence="2 3">
    <name type="scientific">Rhodofomes roseus</name>
    <dbReference type="NCBI Taxonomy" id="34475"/>
    <lineage>
        <taxon>Eukaryota</taxon>
        <taxon>Fungi</taxon>
        <taxon>Dikarya</taxon>
        <taxon>Basidiomycota</taxon>
        <taxon>Agaricomycotina</taxon>
        <taxon>Agaricomycetes</taxon>
        <taxon>Polyporales</taxon>
        <taxon>Rhodofomes</taxon>
    </lineage>
</organism>
<dbReference type="Proteomes" id="UP000298390">
    <property type="component" value="Unassembled WGS sequence"/>
</dbReference>
<dbReference type="PANTHER" id="PTHR12975:SF6">
    <property type="entry name" value="TRAFFICKING PROTEIN PARTICLE COMPLEX SUBUNIT 8"/>
    <property type="match status" value="1"/>
</dbReference>
<accession>A0A4Y9Y3X9</accession>
<proteinExistence type="predicted"/>
<feature type="region of interest" description="Disordered" evidence="1">
    <location>
        <begin position="757"/>
        <end position="802"/>
    </location>
</feature>
<gene>
    <name evidence="2" type="ORF">EVJ58_g7180</name>
</gene>
<evidence type="ECO:0000256" key="1">
    <source>
        <dbReference type="SAM" id="MobiDB-lite"/>
    </source>
</evidence>
<feature type="compositionally biased region" description="Polar residues" evidence="1">
    <location>
        <begin position="763"/>
        <end position="780"/>
    </location>
</feature>
<dbReference type="PANTHER" id="PTHR12975">
    <property type="entry name" value="TRANSPORT PROTEIN TRAPP"/>
    <property type="match status" value="1"/>
</dbReference>
<dbReference type="STRING" id="34475.A0A4Y9Y3X9"/>
<dbReference type="GO" id="GO:1990072">
    <property type="term" value="C:TRAPPIII protein complex"/>
    <property type="evidence" value="ECO:0007669"/>
    <property type="project" value="TreeGrafter"/>
</dbReference>
<feature type="region of interest" description="Disordered" evidence="1">
    <location>
        <begin position="162"/>
        <end position="222"/>
    </location>
</feature>
<dbReference type="Pfam" id="PF12739">
    <property type="entry name" value="TRAPPC-Trs85"/>
    <property type="match status" value="1"/>
</dbReference>
<evidence type="ECO:0000313" key="2">
    <source>
        <dbReference type="EMBL" id="TFY57186.1"/>
    </source>
</evidence>
<protein>
    <submittedName>
        <fullName evidence="2">Uncharacterized protein</fullName>
    </submittedName>
</protein>